<dbReference type="OMA" id="TAWRFGF"/>
<dbReference type="InParanoid" id="F6Y0I3"/>
<evidence type="ECO:0000256" key="1">
    <source>
        <dbReference type="SAM" id="SignalP"/>
    </source>
</evidence>
<reference evidence="4" key="1">
    <citation type="journal article" date="2002" name="Science">
        <title>The draft genome of Ciona intestinalis: insights into chordate and vertebrate origins.</title>
        <authorList>
            <person name="Dehal P."/>
            <person name="Satou Y."/>
            <person name="Campbell R.K."/>
            <person name="Chapman J."/>
            <person name="Degnan B."/>
            <person name="De Tomaso A."/>
            <person name="Davidson B."/>
            <person name="Di Gregorio A."/>
            <person name="Gelpke M."/>
            <person name="Goodstein D.M."/>
            <person name="Harafuji N."/>
            <person name="Hastings K.E."/>
            <person name="Ho I."/>
            <person name="Hotta K."/>
            <person name="Huang W."/>
            <person name="Kawashima T."/>
            <person name="Lemaire P."/>
            <person name="Martinez D."/>
            <person name="Meinertzhagen I.A."/>
            <person name="Necula S."/>
            <person name="Nonaka M."/>
            <person name="Putnam N."/>
            <person name="Rash S."/>
            <person name="Saiga H."/>
            <person name="Satake M."/>
            <person name="Terry A."/>
            <person name="Yamada L."/>
            <person name="Wang H.G."/>
            <person name="Awazu S."/>
            <person name="Azumi K."/>
            <person name="Boore J."/>
            <person name="Branno M."/>
            <person name="Chin-Bow S."/>
            <person name="DeSantis R."/>
            <person name="Doyle S."/>
            <person name="Francino P."/>
            <person name="Keys D.N."/>
            <person name="Haga S."/>
            <person name="Hayashi H."/>
            <person name="Hino K."/>
            <person name="Imai K.S."/>
            <person name="Inaba K."/>
            <person name="Kano S."/>
            <person name="Kobayashi K."/>
            <person name="Kobayashi M."/>
            <person name="Lee B.I."/>
            <person name="Makabe K.W."/>
            <person name="Manohar C."/>
            <person name="Matassi G."/>
            <person name="Medina M."/>
            <person name="Mochizuki Y."/>
            <person name="Mount S."/>
            <person name="Morishita T."/>
            <person name="Miura S."/>
            <person name="Nakayama A."/>
            <person name="Nishizaka S."/>
            <person name="Nomoto H."/>
            <person name="Ohta F."/>
            <person name="Oishi K."/>
            <person name="Rigoutsos I."/>
            <person name="Sano M."/>
            <person name="Sasaki A."/>
            <person name="Sasakura Y."/>
            <person name="Shoguchi E."/>
            <person name="Shin-i T."/>
            <person name="Spagnuolo A."/>
            <person name="Stainier D."/>
            <person name="Suzuki M.M."/>
            <person name="Tassy O."/>
            <person name="Takatori N."/>
            <person name="Tokuoka M."/>
            <person name="Yagi K."/>
            <person name="Yoshizaki F."/>
            <person name="Wada S."/>
            <person name="Zhang C."/>
            <person name="Hyatt P.D."/>
            <person name="Larimer F."/>
            <person name="Detter C."/>
            <person name="Doggett N."/>
            <person name="Glavina T."/>
            <person name="Hawkins T."/>
            <person name="Richardson P."/>
            <person name="Lucas S."/>
            <person name="Kohara Y."/>
            <person name="Levine M."/>
            <person name="Satoh N."/>
            <person name="Rokhsar D.S."/>
        </authorList>
    </citation>
    <scope>NUCLEOTIDE SEQUENCE [LARGE SCALE GENOMIC DNA]</scope>
</reference>
<evidence type="ECO:0000313" key="3">
    <source>
        <dbReference type="Ensembl" id="ENSCINP00000001876.3"/>
    </source>
</evidence>
<feature type="signal peptide" evidence="1">
    <location>
        <begin position="1"/>
        <end position="17"/>
    </location>
</feature>
<dbReference type="Ensembl" id="ENSCINT00000001876.3">
    <property type="protein sequence ID" value="ENSCINP00000001876.3"/>
    <property type="gene ID" value="ENSCING00000001011.3"/>
</dbReference>
<accession>F6Y0I3</accession>
<dbReference type="PANTHER" id="PTHR21113">
    <property type="entry name" value="AGAP001705-PA"/>
    <property type="match status" value="1"/>
</dbReference>
<dbReference type="STRING" id="7719.ENSCINP00000001876"/>
<reference evidence="3" key="2">
    <citation type="submission" date="2025-08" db="UniProtKB">
        <authorList>
            <consortium name="Ensembl"/>
        </authorList>
    </citation>
    <scope>IDENTIFICATION</scope>
</reference>
<dbReference type="AlphaFoldDB" id="F6Y0I3"/>
<name>F6Y0I3_CIOIN</name>
<keyword evidence="1" id="KW-0732">Signal</keyword>
<dbReference type="InterPro" id="IPR004302">
    <property type="entry name" value="Cellulose/chitin-bd_N"/>
</dbReference>
<organism evidence="3 4">
    <name type="scientific">Ciona intestinalis</name>
    <name type="common">Transparent sea squirt</name>
    <name type="synonym">Ascidia intestinalis</name>
    <dbReference type="NCBI Taxonomy" id="7719"/>
    <lineage>
        <taxon>Eukaryota</taxon>
        <taxon>Metazoa</taxon>
        <taxon>Chordata</taxon>
        <taxon>Tunicata</taxon>
        <taxon>Ascidiacea</taxon>
        <taxon>Phlebobranchia</taxon>
        <taxon>Cionidae</taxon>
        <taxon>Ciona</taxon>
    </lineage>
</organism>
<dbReference type="HOGENOM" id="CLU_041201_1_1_1"/>
<dbReference type="GeneTree" id="ENSGT00530000064554"/>
<feature type="domain" description="Chitin-binding type-4" evidence="2">
    <location>
        <begin position="18"/>
        <end position="186"/>
    </location>
</feature>
<protein>
    <submittedName>
        <fullName evidence="3">Uncharacterized LOC100175722</fullName>
    </submittedName>
</protein>
<evidence type="ECO:0000259" key="2">
    <source>
        <dbReference type="Pfam" id="PF03067"/>
    </source>
</evidence>
<proteinExistence type="predicted"/>
<evidence type="ECO:0000313" key="4">
    <source>
        <dbReference type="Proteomes" id="UP000008144"/>
    </source>
</evidence>
<sequence length="189" mass="21240">MLLKGLIALLLIHHAQPHGRMMEPPNRSSLWRFWDTDPAIIPYKSIVVPNYGDNELFCGGFQHQVNLGGKCGICGDAYDGVRDNEGGGKYAKGIIVRQYAPGSIFNVNIELTAHHMGYFEFRLCKLDNPLVAATQDCLNQNLLLTEDGHTKYYPPAVKSTIMKYDIKLRLPADLTCTQCVLQWRYHTGS</sequence>
<dbReference type="PANTHER" id="PTHR21113:SF4">
    <property type="entry name" value="CHITIN-BINDING TYPE-4 DOMAIN-CONTAINING PROTEIN"/>
    <property type="match status" value="1"/>
</dbReference>
<gene>
    <name evidence="3" type="primary">LOC100175722</name>
</gene>
<feature type="chain" id="PRO_5003346403" evidence="1">
    <location>
        <begin position="18"/>
        <end position="189"/>
    </location>
</feature>
<reference evidence="3" key="3">
    <citation type="submission" date="2025-09" db="UniProtKB">
        <authorList>
            <consortium name="Ensembl"/>
        </authorList>
    </citation>
    <scope>IDENTIFICATION</scope>
</reference>
<dbReference type="Pfam" id="PF03067">
    <property type="entry name" value="LPMO_10"/>
    <property type="match status" value="1"/>
</dbReference>
<keyword evidence="4" id="KW-1185">Reference proteome</keyword>
<dbReference type="Proteomes" id="UP000008144">
    <property type="component" value="Unassembled WGS sequence"/>
</dbReference>